<evidence type="ECO:0000256" key="3">
    <source>
        <dbReference type="PIRSR" id="PIRSR617939-2"/>
    </source>
</evidence>
<dbReference type="Gene3D" id="3.10.490.10">
    <property type="entry name" value="Gamma-glutamyl cyclotransferase-like"/>
    <property type="match status" value="1"/>
</dbReference>
<feature type="binding site" evidence="3">
    <location>
        <begin position="6"/>
        <end position="11"/>
    </location>
    <ligand>
        <name>substrate</name>
    </ligand>
</feature>
<keyword evidence="4" id="KW-0808">Transferase</keyword>
<evidence type="ECO:0000256" key="2">
    <source>
        <dbReference type="PIRSR" id="PIRSR617939-1"/>
    </source>
</evidence>
<sequence length="157" mass="17231">MTDVWYFAYGSNMDPNRLKLRCTDKGVPVLERVAGHLHGWRLAFNKQRRDRPGEGAANVMPDPAGLVEGTLNRMPPAGLDLLDVDEGVSSGQYARRAVQVMRLDTRQPLDAVMYVALPAVVAGGLRPPRWYLEHLLAGRDLLSAAYHASLAATPVVD</sequence>
<accession>A0A5C8PSQ1</accession>
<dbReference type="SUPFAM" id="SSF110857">
    <property type="entry name" value="Gamma-glutamyl cyclotransferase-like"/>
    <property type="match status" value="1"/>
</dbReference>
<dbReference type="RefSeq" id="WP_147846016.1">
    <property type="nucleotide sequence ID" value="NZ_VDUZ01000005.1"/>
</dbReference>
<dbReference type="GO" id="GO:0003839">
    <property type="term" value="F:gamma-glutamylcyclotransferase activity"/>
    <property type="evidence" value="ECO:0007669"/>
    <property type="project" value="InterPro"/>
</dbReference>
<organism evidence="4 5">
    <name type="scientific">Vineibacter terrae</name>
    <dbReference type="NCBI Taxonomy" id="2586908"/>
    <lineage>
        <taxon>Bacteria</taxon>
        <taxon>Pseudomonadati</taxon>
        <taxon>Pseudomonadota</taxon>
        <taxon>Alphaproteobacteria</taxon>
        <taxon>Hyphomicrobiales</taxon>
        <taxon>Vineibacter</taxon>
    </lineage>
</organism>
<gene>
    <name evidence="4" type="ORF">FHP25_06070</name>
</gene>
<name>A0A5C8PSQ1_9HYPH</name>
<dbReference type="InterPro" id="IPR036568">
    <property type="entry name" value="GGCT-like_sf"/>
</dbReference>
<keyword evidence="5" id="KW-1185">Reference proteome</keyword>
<evidence type="ECO:0000313" key="4">
    <source>
        <dbReference type="EMBL" id="TXL79509.1"/>
    </source>
</evidence>
<keyword evidence="1" id="KW-0456">Lyase</keyword>
<dbReference type="OrthoDB" id="141582at2"/>
<dbReference type="PANTHER" id="PTHR12935">
    <property type="entry name" value="GAMMA-GLUTAMYLCYCLOTRANSFERASE"/>
    <property type="match status" value="1"/>
</dbReference>
<dbReference type="CDD" id="cd06661">
    <property type="entry name" value="GGCT_like"/>
    <property type="match status" value="1"/>
</dbReference>
<evidence type="ECO:0000313" key="5">
    <source>
        <dbReference type="Proteomes" id="UP000321638"/>
    </source>
</evidence>
<dbReference type="InterPro" id="IPR017939">
    <property type="entry name" value="G-Glutamylcylcotransferase"/>
</dbReference>
<protein>
    <submittedName>
        <fullName evidence="4">Gamma-glutamylcyclotransferase</fullName>
    </submittedName>
</protein>
<reference evidence="4 5" key="1">
    <citation type="submission" date="2019-06" db="EMBL/GenBank/DDBJ databases">
        <title>New taxonomy in bacterial strain CC-CFT640, isolated from vineyard.</title>
        <authorList>
            <person name="Lin S.-Y."/>
            <person name="Tsai C.-F."/>
            <person name="Young C.-C."/>
        </authorList>
    </citation>
    <scope>NUCLEOTIDE SEQUENCE [LARGE SCALE GENOMIC DNA]</scope>
    <source>
        <strain evidence="4 5">CC-CFT640</strain>
    </source>
</reference>
<comment type="caution">
    <text evidence="4">The sequence shown here is derived from an EMBL/GenBank/DDBJ whole genome shotgun (WGS) entry which is preliminary data.</text>
</comment>
<feature type="active site" description="Proton acceptor" evidence="2">
    <location>
        <position position="86"/>
    </location>
</feature>
<dbReference type="AlphaFoldDB" id="A0A5C8PSQ1"/>
<dbReference type="Proteomes" id="UP000321638">
    <property type="component" value="Unassembled WGS sequence"/>
</dbReference>
<dbReference type="Pfam" id="PF13772">
    <property type="entry name" value="AIG2_2"/>
    <property type="match status" value="1"/>
</dbReference>
<evidence type="ECO:0000256" key="1">
    <source>
        <dbReference type="ARBA" id="ARBA00023239"/>
    </source>
</evidence>
<dbReference type="InterPro" id="IPR013024">
    <property type="entry name" value="GGCT-like"/>
</dbReference>
<dbReference type="PANTHER" id="PTHR12935:SF0">
    <property type="entry name" value="GAMMA-GLUTAMYLCYCLOTRANSFERASE"/>
    <property type="match status" value="1"/>
</dbReference>
<dbReference type="GO" id="GO:0016740">
    <property type="term" value="F:transferase activity"/>
    <property type="evidence" value="ECO:0007669"/>
    <property type="project" value="UniProtKB-KW"/>
</dbReference>
<dbReference type="EMBL" id="VDUZ01000005">
    <property type="protein sequence ID" value="TXL79509.1"/>
    <property type="molecule type" value="Genomic_DNA"/>
</dbReference>
<proteinExistence type="predicted"/>